<evidence type="ECO:0008006" key="3">
    <source>
        <dbReference type="Google" id="ProtNLM"/>
    </source>
</evidence>
<sequence length="307" mass="36330">MFQLPADCLNDIIEYLEDDKHTLHSCILVNRLWCETNQKKILYDNKIISTPTTKFPTFNYASFCKVLFIYQVYYNIDRLLRKQQTISSHNLKNYLNIVNLIYDKCFGNFEKLQYAFFPRLQVLKIKEKYPRVELLIKFLEINGKNLKEICIGDFYGDSDNSLNLAIAKFCPNLRILSTGIKDNELETLKMIFGSCKSLKSIKIWCGNDYLNEKEALEFVVKYSQNIHELIFYHLFVERIKLLPEELESFFISWTNRKPQKSISLVIGNDNSHSLAKNYENMEIIKKYIKLGFIKKFKVTNFDDVEYN</sequence>
<dbReference type="InterPro" id="IPR032675">
    <property type="entry name" value="LRR_dom_sf"/>
</dbReference>
<organism evidence="1 2">
    <name type="scientific">Rhizophagus clarus</name>
    <dbReference type="NCBI Taxonomy" id="94130"/>
    <lineage>
        <taxon>Eukaryota</taxon>
        <taxon>Fungi</taxon>
        <taxon>Fungi incertae sedis</taxon>
        <taxon>Mucoromycota</taxon>
        <taxon>Glomeromycotina</taxon>
        <taxon>Glomeromycetes</taxon>
        <taxon>Glomerales</taxon>
        <taxon>Glomeraceae</taxon>
        <taxon>Rhizophagus</taxon>
    </lineage>
</organism>
<accession>A0A8H3L5E5</accession>
<proteinExistence type="predicted"/>
<protein>
    <recommendedName>
        <fullName evidence="3">F-box domain-containing protein</fullName>
    </recommendedName>
</protein>
<dbReference type="Proteomes" id="UP000615446">
    <property type="component" value="Unassembled WGS sequence"/>
</dbReference>
<dbReference type="AlphaFoldDB" id="A0A8H3L5E5"/>
<dbReference type="EMBL" id="BLAL01000058">
    <property type="protein sequence ID" value="GES81837.1"/>
    <property type="molecule type" value="Genomic_DNA"/>
</dbReference>
<comment type="caution">
    <text evidence="1">The sequence shown here is derived from an EMBL/GenBank/DDBJ whole genome shotgun (WGS) entry which is preliminary data.</text>
</comment>
<gene>
    <name evidence="1" type="ORF">RCL2_000907800</name>
</gene>
<evidence type="ECO:0000313" key="2">
    <source>
        <dbReference type="Proteomes" id="UP000615446"/>
    </source>
</evidence>
<evidence type="ECO:0000313" key="1">
    <source>
        <dbReference type="EMBL" id="GES81837.1"/>
    </source>
</evidence>
<dbReference type="OrthoDB" id="2438185at2759"/>
<dbReference type="Gene3D" id="3.80.10.10">
    <property type="entry name" value="Ribonuclease Inhibitor"/>
    <property type="match status" value="1"/>
</dbReference>
<reference evidence="1" key="1">
    <citation type="submission" date="2019-10" db="EMBL/GenBank/DDBJ databases">
        <title>Conservation and host-specific expression of non-tandemly repeated heterogenous ribosome RNA gene in arbuscular mycorrhizal fungi.</title>
        <authorList>
            <person name="Maeda T."/>
            <person name="Kobayashi Y."/>
            <person name="Nakagawa T."/>
            <person name="Ezawa T."/>
            <person name="Yamaguchi K."/>
            <person name="Bino T."/>
            <person name="Nishimoto Y."/>
            <person name="Shigenobu S."/>
            <person name="Kawaguchi M."/>
        </authorList>
    </citation>
    <scope>NUCLEOTIDE SEQUENCE</scope>
    <source>
        <strain evidence="1">HR1</strain>
    </source>
</reference>
<name>A0A8H3L5E5_9GLOM</name>